<gene>
    <name evidence="2" type="primary">110678143</name>
</gene>
<sequence length="203" mass="22576">MFSPPGSDRPGSVPPVNGLQQNPAAPNHQPGVNFHQQQPPSIPNMNPPLLQPSGAQAASHVPQAQQQQSQQNYSSVDPMMLHFFQQMQQQINLQFQQQQALLNQQVDMFRSALSAININPSGAQAASHVPQAQQQQSQQNYSSVDPMMLHFFQQMQQQINLQFQQQQALLNQQVDMFRSALSAININGDPPVLDSTQHVPDKV</sequence>
<dbReference type="InParanoid" id="A0A6I8TWI7"/>
<evidence type="ECO:0000313" key="2">
    <source>
        <dbReference type="EnsemblMetazoa" id="AAEL028099-PA"/>
    </source>
</evidence>
<evidence type="ECO:0000313" key="3">
    <source>
        <dbReference type="Proteomes" id="UP000008820"/>
    </source>
</evidence>
<protein>
    <submittedName>
        <fullName evidence="2">Uncharacterized protein</fullName>
    </submittedName>
</protein>
<dbReference type="EnsemblMetazoa" id="AAEL028099-RA">
    <property type="protein sequence ID" value="AAEL028099-PA"/>
    <property type="gene ID" value="AAEL028099"/>
</dbReference>
<dbReference type="AlphaFoldDB" id="A0A6I8TWI7"/>
<feature type="compositionally biased region" description="Low complexity" evidence="1">
    <location>
        <begin position="55"/>
        <end position="73"/>
    </location>
</feature>
<reference evidence="2" key="2">
    <citation type="submission" date="2020-05" db="UniProtKB">
        <authorList>
            <consortium name="EnsemblMetazoa"/>
        </authorList>
    </citation>
    <scope>IDENTIFICATION</scope>
    <source>
        <strain evidence="2">LVP_AGWG</strain>
    </source>
</reference>
<feature type="region of interest" description="Disordered" evidence="1">
    <location>
        <begin position="1"/>
        <end position="73"/>
    </location>
</feature>
<feature type="compositionally biased region" description="Pro residues" evidence="1">
    <location>
        <begin position="40"/>
        <end position="50"/>
    </location>
</feature>
<proteinExistence type="predicted"/>
<name>A0A6I8TWI7_AEDAE</name>
<keyword evidence="3" id="KW-1185">Reference proteome</keyword>
<reference evidence="2 3" key="1">
    <citation type="submission" date="2017-06" db="EMBL/GenBank/DDBJ databases">
        <title>Aedes aegypti genome working group (AGWG) sequencing and assembly.</title>
        <authorList>
            <consortium name="Aedes aegypti Genome Working Group (AGWG)"/>
            <person name="Matthews B.J."/>
        </authorList>
    </citation>
    <scope>NUCLEOTIDE SEQUENCE [LARGE SCALE GENOMIC DNA]</scope>
    <source>
        <strain evidence="2 3">LVP_AGWG</strain>
    </source>
</reference>
<accession>A0A6I8TWI7</accession>
<evidence type="ECO:0000256" key="1">
    <source>
        <dbReference type="SAM" id="MobiDB-lite"/>
    </source>
</evidence>
<dbReference type="Proteomes" id="UP000008820">
    <property type="component" value="Chromosome 3"/>
</dbReference>
<organism evidence="2 3">
    <name type="scientific">Aedes aegypti</name>
    <name type="common">Yellowfever mosquito</name>
    <name type="synonym">Culex aegypti</name>
    <dbReference type="NCBI Taxonomy" id="7159"/>
    <lineage>
        <taxon>Eukaryota</taxon>
        <taxon>Metazoa</taxon>
        <taxon>Ecdysozoa</taxon>
        <taxon>Arthropoda</taxon>
        <taxon>Hexapoda</taxon>
        <taxon>Insecta</taxon>
        <taxon>Pterygota</taxon>
        <taxon>Neoptera</taxon>
        <taxon>Endopterygota</taxon>
        <taxon>Diptera</taxon>
        <taxon>Nematocera</taxon>
        <taxon>Culicoidea</taxon>
        <taxon>Culicidae</taxon>
        <taxon>Culicinae</taxon>
        <taxon>Aedini</taxon>
        <taxon>Aedes</taxon>
        <taxon>Stegomyia</taxon>
    </lineage>
</organism>